<dbReference type="EMBL" id="CAJNOR010000002">
    <property type="protein sequence ID" value="CAF0744695.1"/>
    <property type="molecule type" value="Genomic_DNA"/>
</dbReference>
<evidence type="ECO:0000313" key="2">
    <source>
        <dbReference type="EMBL" id="CAF0744695.1"/>
    </source>
</evidence>
<comment type="caution">
    <text evidence="2">The sequence shown here is derived from an EMBL/GenBank/DDBJ whole genome shotgun (WGS) entry which is preliminary data.</text>
</comment>
<name>A0A813NWB8_ADIRI</name>
<sequence>MATDKIFPLESLPNEVFIGIFQFLHPSHLFQAFYNLNCRFNYLLQSLSWLTLNLTTNSYSNDESFPFIRILIINRAINIDFNQFLHIRSLILRYPTDKLLSQLNHLTFPQLQHLYINHMHISVLNHIPNLCQKTFSNGFPNLQSCHLFEWGTLVKTFTWTLSPLLHTVKVGKIDLAIYKSILTSCPNLSFLQLATLTSANTSTQIIPHQKLKRLIIRSTPFIQPWKDNDIDCCLSYAPNLEYFSVHQTDMFLKQKCDWLASIIRCRLAFLQQFVFYFHFCDIEHMKEQSVKINPEGMCNVPSRFEYLPNELLISLFQYFDARDLFQAFYNLNSRLNLLLQSLHYLSLTLFKYNSNETAHYYDFTSYIYTLVIDYAVNIDLNHFANVHRLILLSPTSSQLKQLVHSHLPYLEHLSIGYEHFLFCDYIPDLCEKIFSNGFPRLKSCSLFEPRILEILPHMAPSSQIYVLKIDNIDLSTYESLLSLCPNLSTFQFNILDDFEEICAIKPHLNLKRMIIKFQSHVKTLPDSIMNQYLSCVPNLEQFCIYEINFDVNIREYLTFNWFSSLIHQHLSHLRRLKYHLYIYRTKTYDDNVIHQMKVKFEHLHNHNYLSRLILNIV</sequence>
<feature type="domain" description="F-box" evidence="1">
    <location>
        <begin position="6"/>
        <end position="52"/>
    </location>
</feature>
<feature type="domain" description="F-box" evidence="1">
    <location>
        <begin position="301"/>
        <end position="347"/>
    </location>
</feature>
<dbReference type="Proteomes" id="UP000663828">
    <property type="component" value="Unassembled WGS sequence"/>
</dbReference>
<protein>
    <recommendedName>
        <fullName evidence="1">F-box domain-containing protein</fullName>
    </recommendedName>
</protein>
<evidence type="ECO:0000313" key="3">
    <source>
        <dbReference type="Proteomes" id="UP000663828"/>
    </source>
</evidence>
<dbReference type="AlphaFoldDB" id="A0A813NWB8"/>
<dbReference type="InterPro" id="IPR001810">
    <property type="entry name" value="F-box_dom"/>
</dbReference>
<keyword evidence="3" id="KW-1185">Reference proteome</keyword>
<accession>A0A813NWB8</accession>
<organism evidence="2 3">
    <name type="scientific">Adineta ricciae</name>
    <name type="common">Rotifer</name>
    <dbReference type="NCBI Taxonomy" id="249248"/>
    <lineage>
        <taxon>Eukaryota</taxon>
        <taxon>Metazoa</taxon>
        <taxon>Spiralia</taxon>
        <taxon>Gnathifera</taxon>
        <taxon>Rotifera</taxon>
        <taxon>Eurotatoria</taxon>
        <taxon>Bdelloidea</taxon>
        <taxon>Adinetida</taxon>
        <taxon>Adinetidae</taxon>
        <taxon>Adineta</taxon>
    </lineage>
</organism>
<dbReference type="PROSITE" id="PS50181">
    <property type="entry name" value="FBOX"/>
    <property type="match status" value="2"/>
</dbReference>
<evidence type="ECO:0000259" key="1">
    <source>
        <dbReference type="PROSITE" id="PS50181"/>
    </source>
</evidence>
<gene>
    <name evidence="2" type="ORF">XAT740_LOCUS98</name>
</gene>
<proteinExistence type="predicted"/>
<reference evidence="2" key="1">
    <citation type="submission" date="2021-02" db="EMBL/GenBank/DDBJ databases">
        <authorList>
            <person name="Nowell W R."/>
        </authorList>
    </citation>
    <scope>NUCLEOTIDE SEQUENCE</scope>
</reference>